<dbReference type="GO" id="GO:0016042">
    <property type="term" value="P:lipid catabolic process"/>
    <property type="evidence" value="ECO:0007669"/>
    <property type="project" value="UniProtKB-UniRule"/>
</dbReference>
<evidence type="ECO:0000313" key="5">
    <source>
        <dbReference type="EMBL" id="SFF15088.1"/>
    </source>
</evidence>
<gene>
    <name evidence="5" type="ORF">SAMN05216167_13126</name>
</gene>
<dbReference type="OrthoDB" id="9807112at2"/>
<reference evidence="5 6" key="1">
    <citation type="submission" date="2016-10" db="EMBL/GenBank/DDBJ databases">
        <authorList>
            <person name="de Groot N.N."/>
        </authorList>
    </citation>
    <scope>NUCLEOTIDE SEQUENCE [LARGE SCALE GENOMIC DNA]</scope>
    <source>
        <strain evidence="5 6">DSM 26130</strain>
    </source>
</reference>
<sequence length="335" mass="37518">MAFRILSIDGGGARGVIPLAILSELEAQTGVRTADRFDLIAGTSTGGLIACGLTLKKNKNFRTPKYSAEELLKLYKKHIPAIFKNKYPTRWLSDKISNLQTSYDTTGLDNALNEILGTSRLEDCRTPIFVSSYDMRNRFPIHFTSREAVIKSQGQHASKNFLLKDICRATSAAPTYFPPFKLDYPNPLGNNLMATDCIDGGIFVNNPSLAAYLEVLQHRSPLIYQKAIKGPIKILSLGTGSISPNLRPEKNMVGSGRLFWAKLIIELMMQANSQIVDAQVKYLLPQSDFFRVEPPLKEFPDLDDSSKKAIKFWIENVAYGEVINDSSFWNKIRNF</sequence>
<dbReference type="EMBL" id="FOLQ01000031">
    <property type="protein sequence ID" value="SFF15088.1"/>
    <property type="molecule type" value="Genomic_DNA"/>
</dbReference>
<evidence type="ECO:0000256" key="1">
    <source>
        <dbReference type="ARBA" id="ARBA00010240"/>
    </source>
</evidence>
<dbReference type="Gene3D" id="3.40.1090.10">
    <property type="entry name" value="Cytosolic phospholipase A2 catalytic domain"/>
    <property type="match status" value="1"/>
</dbReference>
<dbReference type="InterPro" id="IPR002641">
    <property type="entry name" value="PNPLA_dom"/>
</dbReference>
<organism evidence="5 6">
    <name type="scientific">Spirosoma endophyticum</name>
    <dbReference type="NCBI Taxonomy" id="662367"/>
    <lineage>
        <taxon>Bacteria</taxon>
        <taxon>Pseudomonadati</taxon>
        <taxon>Bacteroidota</taxon>
        <taxon>Cytophagia</taxon>
        <taxon>Cytophagales</taxon>
        <taxon>Cytophagaceae</taxon>
        <taxon>Spirosoma</taxon>
    </lineage>
</organism>
<evidence type="ECO:0000259" key="4">
    <source>
        <dbReference type="PROSITE" id="PS51635"/>
    </source>
</evidence>
<feature type="active site" description="Nucleophile" evidence="3">
    <location>
        <position position="44"/>
    </location>
</feature>
<feature type="short sequence motif" description="GXSXG" evidence="3">
    <location>
        <begin position="42"/>
        <end position="46"/>
    </location>
</feature>
<accession>A0A1I2GD26</accession>
<evidence type="ECO:0000313" key="6">
    <source>
        <dbReference type="Proteomes" id="UP000198598"/>
    </source>
</evidence>
<name>A0A1I2GD26_9BACT</name>
<keyword evidence="6" id="KW-1185">Reference proteome</keyword>
<dbReference type="InterPro" id="IPR016035">
    <property type="entry name" value="Acyl_Trfase/lysoPLipase"/>
</dbReference>
<dbReference type="Proteomes" id="UP000198598">
    <property type="component" value="Unassembled WGS sequence"/>
</dbReference>
<evidence type="ECO:0000256" key="2">
    <source>
        <dbReference type="ARBA" id="ARBA00023098"/>
    </source>
</evidence>
<feature type="short sequence motif" description="GXGXXG" evidence="3">
    <location>
        <begin position="10"/>
        <end position="15"/>
    </location>
</feature>
<dbReference type="PROSITE" id="PS51635">
    <property type="entry name" value="PNPLA"/>
    <property type="match status" value="1"/>
</dbReference>
<feature type="active site" description="Proton acceptor" evidence="3">
    <location>
        <position position="199"/>
    </location>
</feature>
<dbReference type="SUPFAM" id="SSF52151">
    <property type="entry name" value="FabD/lysophospholipase-like"/>
    <property type="match status" value="1"/>
</dbReference>
<feature type="short sequence motif" description="DGA/G" evidence="3">
    <location>
        <begin position="199"/>
        <end position="201"/>
    </location>
</feature>
<dbReference type="Pfam" id="PF01734">
    <property type="entry name" value="Patatin"/>
    <property type="match status" value="1"/>
</dbReference>
<keyword evidence="2 3" id="KW-0443">Lipid metabolism</keyword>
<dbReference type="PANTHER" id="PTHR32176:SF92">
    <property type="entry name" value="XYLOSE ISOMERASE"/>
    <property type="match status" value="1"/>
</dbReference>
<proteinExistence type="inferred from homology"/>
<dbReference type="RefSeq" id="WP_093834275.1">
    <property type="nucleotide sequence ID" value="NZ_FOLQ01000031.1"/>
</dbReference>
<keyword evidence="3" id="KW-0442">Lipid degradation</keyword>
<protein>
    <submittedName>
        <fullName evidence="5">Patatin-like phospholipase/acyl hydrolase</fullName>
    </submittedName>
</protein>
<dbReference type="AlphaFoldDB" id="A0A1I2GD26"/>
<dbReference type="STRING" id="662367.SAMN05216167_13126"/>
<dbReference type="PANTHER" id="PTHR32176">
    <property type="entry name" value="XYLOSE ISOMERASE"/>
    <property type="match status" value="1"/>
</dbReference>
<dbReference type="GO" id="GO:0004620">
    <property type="term" value="F:phospholipase activity"/>
    <property type="evidence" value="ECO:0007669"/>
    <property type="project" value="TreeGrafter"/>
</dbReference>
<keyword evidence="3 5" id="KW-0378">Hydrolase</keyword>
<feature type="domain" description="PNPLA" evidence="4">
    <location>
        <begin position="6"/>
        <end position="212"/>
    </location>
</feature>
<comment type="similarity">
    <text evidence="1">Belongs to the patatin family.</text>
</comment>
<dbReference type="GO" id="GO:0047372">
    <property type="term" value="F:monoacylglycerol lipase activity"/>
    <property type="evidence" value="ECO:0007669"/>
    <property type="project" value="TreeGrafter"/>
</dbReference>
<evidence type="ECO:0000256" key="3">
    <source>
        <dbReference type="PROSITE-ProRule" id="PRU01161"/>
    </source>
</evidence>